<gene>
    <name evidence="2" type="ORF">GCM10010102_34680</name>
</gene>
<accession>A0A8H9GLW2</accession>
<evidence type="ECO:0000256" key="1">
    <source>
        <dbReference type="PROSITE-ProRule" id="PRU00023"/>
    </source>
</evidence>
<evidence type="ECO:0008006" key="4">
    <source>
        <dbReference type="Google" id="ProtNLM"/>
    </source>
</evidence>
<dbReference type="AlphaFoldDB" id="A0A8H9GLW2"/>
<dbReference type="InterPro" id="IPR036770">
    <property type="entry name" value="Ankyrin_rpt-contain_sf"/>
</dbReference>
<dbReference type="PROSITE" id="PS50297">
    <property type="entry name" value="ANK_REP_REGION"/>
    <property type="match status" value="1"/>
</dbReference>
<dbReference type="RefSeq" id="WP_171104410.1">
    <property type="nucleotide sequence ID" value="NZ_BMPT01000016.1"/>
</dbReference>
<dbReference type="EMBL" id="BMPT01000016">
    <property type="protein sequence ID" value="GGM36332.1"/>
    <property type="molecule type" value="Genomic_DNA"/>
</dbReference>
<name>A0A8H9GLW2_9MICO</name>
<keyword evidence="3" id="KW-1185">Reference proteome</keyword>
<dbReference type="Pfam" id="PF00023">
    <property type="entry name" value="Ank"/>
    <property type="match status" value="1"/>
</dbReference>
<comment type="caution">
    <text evidence="2">The sequence shown here is derived from an EMBL/GenBank/DDBJ whole genome shotgun (WGS) entry which is preliminary data.</text>
</comment>
<protein>
    <recommendedName>
        <fullName evidence="4">Ankyrin repeat protein</fullName>
    </recommendedName>
</protein>
<evidence type="ECO:0000313" key="3">
    <source>
        <dbReference type="Proteomes" id="UP000655589"/>
    </source>
</evidence>
<dbReference type="SUPFAM" id="SSF48403">
    <property type="entry name" value="Ankyrin repeat"/>
    <property type="match status" value="1"/>
</dbReference>
<dbReference type="Gene3D" id="1.25.40.20">
    <property type="entry name" value="Ankyrin repeat-containing domain"/>
    <property type="match status" value="1"/>
</dbReference>
<feature type="repeat" description="ANK" evidence="1">
    <location>
        <begin position="63"/>
        <end position="89"/>
    </location>
</feature>
<dbReference type="InterPro" id="IPR002110">
    <property type="entry name" value="Ankyrin_rpt"/>
</dbReference>
<keyword evidence="1" id="KW-0040">ANK repeat</keyword>
<dbReference type="Proteomes" id="UP000655589">
    <property type="component" value="Unassembled WGS sequence"/>
</dbReference>
<sequence length="216" mass="23748">MEPLHWHASMDRDAYAEPFLARIDAIADAARTGQWRDVIATLDSEPSDGTMFHPNVWRIGGDSGFTSLHQAAWHGASPEVVRELVRRGAWRTLRAADGRDAATIARERGHEELVSELQSPGPARDLQFSVLDGHLMGLIEARVRPALAIKLRYPQAAVVHEAGTIWYPVPGMYGGFLLKAIPEGVKAESWIRVVGGSGQRHVISRNGCQLVEEGFV</sequence>
<proteinExistence type="predicted"/>
<organism evidence="2 3">
    <name type="scientific">Promicromonospora citrea</name>
    <dbReference type="NCBI Taxonomy" id="43677"/>
    <lineage>
        <taxon>Bacteria</taxon>
        <taxon>Bacillati</taxon>
        <taxon>Actinomycetota</taxon>
        <taxon>Actinomycetes</taxon>
        <taxon>Micrococcales</taxon>
        <taxon>Promicromonosporaceae</taxon>
        <taxon>Promicromonospora</taxon>
    </lineage>
</organism>
<dbReference type="PROSITE" id="PS50088">
    <property type="entry name" value="ANK_REPEAT"/>
    <property type="match status" value="1"/>
</dbReference>
<reference evidence="2" key="2">
    <citation type="submission" date="2020-09" db="EMBL/GenBank/DDBJ databases">
        <authorList>
            <person name="Sun Q."/>
            <person name="Ohkuma M."/>
        </authorList>
    </citation>
    <scope>NUCLEOTIDE SEQUENCE</scope>
    <source>
        <strain evidence="2">JCM 3051</strain>
    </source>
</reference>
<reference evidence="2" key="1">
    <citation type="journal article" date="2014" name="Int. J. Syst. Evol. Microbiol.">
        <title>Complete genome sequence of Corynebacterium casei LMG S-19264T (=DSM 44701T), isolated from a smear-ripened cheese.</title>
        <authorList>
            <consortium name="US DOE Joint Genome Institute (JGI-PGF)"/>
            <person name="Walter F."/>
            <person name="Albersmeier A."/>
            <person name="Kalinowski J."/>
            <person name="Ruckert C."/>
        </authorList>
    </citation>
    <scope>NUCLEOTIDE SEQUENCE</scope>
    <source>
        <strain evidence="2">JCM 3051</strain>
    </source>
</reference>
<evidence type="ECO:0000313" key="2">
    <source>
        <dbReference type="EMBL" id="GGM36332.1"/>
    </source>
</evidence>